<evidence type="ECO:0000256" key="8">
    <source>
        <dbReference type="ARBA" id="ARBA00023146"/>
    </source>
</evidence>
<dbReference type="NCBIfam" id="NF011291">
    <property type="entry name" value="PRK14703.1"/>
    <property type="match status" value="1"/>
</dbReference>
<evidence type="ECO:0000256" key="11">
    <source>
        <dbReference type="RuleBase" id="RU363037"/>
    </source>
</evidence>
<feature type="domain" description="tRNA synthetases class I (E and Q) anti-codon binding" evidence="14">
    <location>
        <begin position="459"/>
        <end position="532"/>
    </location>
</feature>
<keyword evidence="8 11" id="KW-0030">Aminoacyl-tRNA synthetase</keyword>
<dbReference type="NCBIfam" id="TIGR00440">
    <property type="entry name" value="glnS"/>
    <property type="match status" value="1"/>
</dbReference>
<dbReference type="Gene3D" id="3.90.800.10">
    <property type="entry name" value="Glutamyl-tRNA Synthetase, Domain 3"/>
    <property type="match status" value="1"/>
</dbReference>
<reference evidence="15" key="2">
    <citation type="submission" date="2021-04" db="EMBL/GenBank/DDBJ databases">
        <authorList>
            <person name="Gilroy R."/>
        </authorList>
    </citation>
    <scope>NUCLEOTIDE SEQUENCE</scope>
    <source>
        <strain evidence="15">14975</strain>
    </source>
</reference>
<dbReference type="InterPro" id="IPR000924">
    <property type="entry name" value="Glu/Gln-tRNA-synth"/>
</dbReference>
<accession>A0A9D1VA45</accession>
<evidence type="ECO:0000256" key="5">
    <source>
        <dbReference type="ARBA" id="ARBA00022741"/>
    </source>
</evidence>
<dbReference type="InterPro" id="IPR011035">
    <property type="entry name" value="Ribosomal_bL25/Gln-tRNA_synth"/>
</dbReference>
<evidence type="ECO:0000256" key="6">
    <source>
        <dbReference type="ARBA" id="ARBA00022840"/>
    </source>
</evidence>
<dbReference type="FunFam" id="3.40.50.620:FF:000037">
    <property type="entry name" value="Glutamine--tRNA ligase cytoplasmic"/>
    <property type="match status" value="1"/>
</dbReference>
<dbReference type="EC" id="6.1.1.18" evidence="2 10"/>
<evidence type="ECO:0000256" key="9">
    <source>
        <dbReference type="ARBA" id="ARBA00048270"/>
    </source>
</evidence>
<dbReference type="InterPro" id="IPR050132">
    <property type="entry name" value="Gln/Glu-tRNA_Ligase"/>
</dbReference>
<dbReference type="Pfam" id="PF00749">
    <property type="entry name" value="tRNA-synt_1c"/>
    <property type="match status" value="1"/>
</dbReference>
<proteinExistence type="inferred from homology"/>
<dbReference type="AlphaFoldDB" id="A0A9D1VA45"/>
<dbReference type="InterPro" id="IPR049437">
    <property type="entry name" value="tRNA-synt_1c_C2"/>
</dbReference>
<dbReference type="PANTHER" id="PTHR43097">
    <property type="entry name" value="GLUTAMINE-TRNA LIGASE"/>
    <property type="match status" value="1"/>
</dbReference>
<dbReference type="InterPro" id="IPR014729">
    <property type="entry name" value="Rossmann-like_a/b/a_fold"/>
</dbReference>
<evidence type="ECO:0000256" key="2">
    <source>
        <dbReference type="ARBA" id="ARBA00012836"/>
    </source>
</evidence>
<dbReference type="GO" id="GO:0005829">
    <property type="term" value="C:cytosol"/>
    <property type="evidence" value="ECO:0007669"/>
    <property type="project" value="TreeGrafter"/>
</dbReference>
<evidence type="ECO:0000259" key="12">
    <source>
        <dbReference type="Pfam" id="PF00749"/>
    </source>
</evidence>
<keyword evidence="5 11" id="KW-0547">Nucleotide-binding</keyword>
<dbReference type="EMBL" id="DXFQ01000037">
    <property type="protein sequence ID" value="HIX19413.1"/>
    <property type="molecule type" value="Genomic_DNA"/>
</dbReference>
<dbReference type="Gene3D" id="2.40.240.10">
    <property type="entry name" value="Ribosomal Protein L25, Chain P"/>
    <property type="match status" value="2"/>
</dbReference>
<organism evidence="15 16">
    <name type="scientific">Candidatus Akkermansia intestinigallinarum</name>
    <dbReference type="NCBI Taxonomy" id="2838431"/>
    <lineage>
        <taxon>Bacteria</taxon>
        <taxon>Pseudomonadati</taxon>
        <taxon>Verrucomicrobiota</taxon>
        <taxon>Verrucomicrobiia</taxon>
        <taxon>Verrucomicrobiales</taxon>
        <taxon>Akkermansiaceae</taxon>
        <taxon>Akkermansia</taxon>
    </lineage>
</organism>
<dbReference type="PROSITE" id="PS00178">
    <property type="entry name" value="AA_TRNA_LIGASE_I"/>
    <property type="match status" value="1"/>
</dbReference>
<protein>
    <recommendedName>
        <fullName evidence="2 10">Glutamine--tRNA ligase</fullName>
        <ecNumber evidence="2 10">6.1.1.18</ecNumber>
    </recommendedName>
</protein>
<dbReference type="InterPro" id="IPR020056">
    <property type="entry name" value="Rbsml_bL25/Gln-tRNA_synth_N"/>
</dbReference>
<dbReference type="Pfam" id="PF20974">
    <property type="entry name" value="tRNA-synt_1c_C2"/>
    <property type="match status" value="1"/>
</dbReference>
<dbReference type="PRINTS" id="PR00987">
    <property type="entry name" value="TRNASYNTHGLU"/>
</dbReference>
<evidence type="ECO:0000256" key="1">
    <source>
        <dbReference type="ARBA" id="ARBA00005594"/>
    </source>
</evidence>
<evidence type="ECO:0000313" key="16">
    <source>
        <dbReference type="Proteomes" id="UP000823964"/>
    </source>
</evidence>
<evidence type="ECO:0000256" key="4">
    <source>
        <dbReference type="ARBA" id="ARBA00022598"/>
    </source>
</evidence>
<dbReference type="Pfam" id="PF03950">
    <property type="entry name" value="tRNA-synt_1c_C"/>
    <property type="match status" value="1"/>
</dbReference>
<dbReference type="PANTHER" id="PTHR43097:SF5">
    <property type="entry name" value="GLUTAMATE--TRNA LIGASE"/>
    <property type="match status" value="1"/>
</dbReference>
<feature type="domain" description="Glutamyl/glutaminyl-tRNA synthetase class Ib anti-codon binding" evidence="13">
    <location>
        <begin position="341"/>
        <end position="440"/>
    </location>
</feature>
<evidence type="ECO:0000259" key="13">
    <source>
        <dbReference type="Pfam" id="PF03950"/>
    </source>
</evidence>
<dbReference type="GO" id="GO:0006425">
    <property type="term" value="P:glutaminyl-tRNA aminoacylation"/>
    <property type="evidence" value="ECO:0007669"/>
    <property type="project" value="UniProtKB-UniRule"/>
</dbReference>
<dbReference type="SUPFAM" id="SSF52374">
    <property type="entry name" value="Nucleotidylyl transferase"/>
    <property type="match status" value="1"/>
</dbReference>
<gene>
    <name evidence="15" type="ORF">H9862_02275</name>
</gene>
<dbReference type="Gene3D" id="1.10.1160.10">
    <property type="entry name" value="Glutamyl-trna Synthetase, Domain 2"/>
    <property type="match status" value="1"/>
</dbReference>
<keyword evidence="7 11" id="KW-0648">Protein biosynthesis</keyword>
<dbReference type="InterPro" id="IPR020061">
    <property type="entry name" value="Glu_tRNA_lig_a-bdl"/>
</dbReference>
<dbReference type="Proteomes" id="UP000823964">
    <property type="component" value="Unassembled WGS sequence"/>
</dbReference>
<dbReference type="Gene3D" id="3.40.50.620">
    <property type="entry name" value="HUPs"/>
    <property type="match status" value="1"/>
</dbReference>
<sequence>MANEEKLDFIREIVAKDLAEGHCTVPITRFPPEPNGYLHIGHAKAICLDFGIAKEYAHLGAVCHLRFDDTNPCKEDIEFVNSIQEDIHWLGFDWGEHLYWASNIFDFYYDCAVALIKKGLAYVDLQDRETMRLQRGDLRTPGTASPYRDTAPEENLALFEAMKAGKYEAGAAVLRAKIDMASSNMNMRDPVIYRISYDRHHNTGDTWCIYPMYDFAHPLEDAWEHITHSLCTLEFENHRPLYDWVIENCPVPARPKQREFSRLNITYTVMSKRKLRQMVEEGYVAGWDDPRMPTICGMRRRGYPARAIVDFCEGVGITKFNGNTDVARLENAVRNELNTNAERRMAVLHPLKLVLTNLPEDFEEEVEVVINPEKPKLGNRSITLTREVWIDKDDFMIDPPKKYKRLSPGACVRLRGGYCIIAKEYDCNADGEVTELRAEIIPGTIGSNPPEGIKCKGAIHWVSAKYGVRAEVRLYDRLFKDEAPDANPEGFLASLNADSLTVIRDAVVEPALAAAPNEFLCQFERTGYFVADRYDHSPEHPVFNRSVGLRDSWAKMSK</sequence>
<reference evidence="15" key="1">
    <citation type="journal article" date="2021" name="PeerJ">
        <title>Extensive microbial diversity within the chicken gut microbiome revealed by metagenomics and culture.</title>
        <authorList>
            <person name="Gilroy R."/>
            <person name="Ravi A."/>
            <person name="Getino M."/>
            <person name="Pursley I."/>
            <person name="Horton D.L."/>
            <person name="Alikhan N.F."/>
            <person name="Baker D."/>
            <person name="Gharbi K."/>
            <person name="Hall N."/>
            <person name="Watson M."/>
            <person name="Adriaenssens E.M."/>
            <person name="Foster-Nyarko E."/>
            <person name="Jarju S."/>
            <person name="Secka A."/>
            <person name="Antonio M."/>
            <person name="Oren A."/>
            <person name="Chaudhuri R.R."/>
            <person name="La Ragione R."/>
            <person name="Hildebrand F."/>
            <person name="Pallen M.J."/>
        </authorList>
    </citation>
    <scope>NUCLEOTIDE SEQUENCE</scope>
    <source>
        <strain evidence="15">14975</strain>
    </source>
</reference>
<dbReference type="InterPro" id="IPR001412">
    <property type="entry name" value="aa-tRNA-synth_I_CS"/>
</dbReference>
<keyword evidence="6 11" id="KW-0067">ATP-binding</keyword>
<evidence type="ECO:0000313" key="15">
    <source>
        <dbReference type="EMBL" id="HIX19413.1"/>
    </source>
</evidence>
<name>A0A9D1VA45_9BACT</name>
<evidence type="ECO:0000256" key="7">
    <source>
        <dbReference type="ARBA" id="ARBA00022917"/>
    </source>
</evidence>
<keyword evidence="3" id="KW-0963">Cytoplasm</keyword>
<dbReference type="InterPro" id="IPR004514">
    <property type="entry name" value="Gln-tRNA-synth"/>
</dbReference>
<dbReference type="FunFam" id="1.10.1160.10:FF:000001">
    <property type="entry name" value="Glutamine--tRNA ligase"/>
    <property type="match status" value="1"/>
</dbReference>
<dbReference type="GO" id="GO:0004819">
    <property type="term" value="F:glutamine-tRNA ligase activity"/>
    <property type="evidence" value="ECO:0007669"/>
    <property type="project" value="UniProtKB-UniRule"/>
</dbReference>
<dbReference type="GO" id="GO:0005524">
    <property type="term" value="F:ATP binding"/>
    <property type="evidence" value="ECO:0007669"/>
    <property type="project" value="UniProtKB-KW"/>
</dbReference>
<feature type="domain" description="Glutamyl/glutaminyl-tRNA synthetase class Ib catalytic" evidence="12">
    <location>
        <begin position="28"/>
        <end position="338"/>
    </location>
</feature>
<dbReference type="SUPFAM" id="SSF50715">
    <property type="entry name" value="Ribosomal protein L25-like"/>
    <property type="match status" value="1"/>
</dbReference>
<comment type="caution">
    <text evidence="15">The sequence shown here is derived from an EMBL/GenBank/DDBJ whole genome shotgun (WGS) entry which is preliminary data.</text>
</comment>
<keyword evidence="4 11" id="KW-0436">Ligase</keyword>
<comment type="catalytic activity">
    <reaction evidence="9">
        <text>tRNA(Gln) + L-glutamine + ATP = L-glutaminyl-tRNA(Gln) + AMP + diphosphate</text>
        <dbReference type="Rhea" id="RHEA:20121"/>
        <dbReference type="Rhea" id="RHEA-COMP:9662"/>
        <dbReference type="Rhea" id="RHEA-COMP:9681"/>
        <dbReference type="ChEBI" id="CHEBI:30616"/>
        <dbReference type="ChEBI" id="CHEBI:33019"/>
        <dbReference type="ChEBI" id="CHEBI:58359"/>
        <dbReference type="ChEBI" id="CHEBI:78442"/>
        <dbReference type="ChEBI" id="CHEBI:78521"/>
        <dbReference type="ChEBI" id="CHEBI:456215"/>
        <dbReference type="EC" id="6.1.1.18"/>
    </reaction>
</comment>
<dbReference type="FunFam" id="3.90.800.10:FF:000001">
    <property type="entry name" value="Glutamine--tRNA ligase"/>
    <property type="match status" value="1"/>
</dbReference>
<evidence type="ECO:0000256" key="10">
    <source>
        <dbReference type="NCBIfam" id="TIGR00440"/>
    </source>
</evidence>
<evidence type="ECO:0000259" key="14">
    <source>
        <dbReference type="Pfam" id="PF20974"/>
    </source>
</evidence>
<dbReference type="InterPro" id="IPR020059">
    <property type="entry name" value="Glu/Gln-tRNA-synth_Ib_codon-bd"/>
</dbReference>
<evidence type="ECO:0000256" key="3">
    <source>
        <dbReference type="ARBA" id="ARBA00022490"/>
    </source>
</evidence>
<dbReference type="InterPro" id="IPR020058">
    <property type="entry name" value="Glu/Gln-tRNA-synth_Ib_cat-dom"/>
</dbReference>
<comment type="similarity">
    <text evidence="1 11">Belongs to the class-I aminoacyl-tRNA synthetase family.</text>
</comment>